<dbReference type="GO" id="GO:0051144">
    <property type="term" value="P:1,2-propanediol catabolic process"/>
    <property type="evidence" value="ECO:0007669"/>
    <property type="project" value="UniProtKB-UniPathway"/>
</dbReference>
<dbReference type="PANTHER" id="PTHR39453">
    <property type="entry name" value="PHOSPHATE PROPANOYLTRANSFERASE"/>
    <property type="match status" value="1"/>
</dbReference>
<evidence type="ECO:0000256" key="1">
    <source>
        <dbReference type="ARBA" id="ARBA00001947"/>
    </source>
</evidence>
<dbReference type="PIRSF" id="PIRSF010130">
    <property type="entry name" value="PduL"/>
    <property type="match status" value="1"/>
</dbReference>
<dbReference type="STRING" id="1318466.BN85400700"/>
<dbReference type="OrthoDB" id="9784365at2"/>
<dbReference type="Proteomes" id="UP000032740">
    <property type="component" value="Chromosome"/>
</dbReference>
<evidence type="ECO:0000256" key="8">
    <source>
        <dbReference type="ARBA" id="ARBA00023315"/>
    </source>
</evidence>
<organism evidence="11 12">
    <name type="scientific">Alteracholeplasma palmae (strain ATCC 49389 / J233)</name>
    <name type="common">Acholeplasma palmae</name>
    <dbReference type="NCBI Taxonomy" id="1318466"/>
    <lineage>
        <taxon>Bacteria</taxon>
        <taxon>Bacillati</taxon>
        <taxon>Mycoplasmatota</taxon>
        <taxon>Mollicutes</taxon>
        <taxon>Acholeplasmatales</taxon>
        <taxon>Acholeplasmataceae</taxon>
        <taxon>Acholeplasma</taxon>
    </lineage>
</organism>
<reference evidence="11 12" key="1">
    <citation type="journal article" date="2013" name="J. Mol. Microbiol. Biotechnol.">
        <title>Analysis of the Complete Genomes of Acholeplasma brassicae , A. palmae and A. laidlawii and Their Comparison to the Obligate Parasites from ' Candidatus Phytoplasma'.</title>
        <authorList>
            <person name="Kube M."/>
            <person name="Siewert C."/>
            <person name="Migdoll A.M."/>
            <person name="Duduk B."/>
            <person name="Holz S."/>
            <person name="Rabus R."/>
            <person name="Seemuller E."/>
            <person name="Mitrovic J."/>
            <person name="Muller I."/>
            <person name="Buttner C."/>
            <person name="Reinhardt R."/>
        </authorList>
    </citation>
    <scope>NUCLEOTIDE SEQUENCE [LARGE SCALE GENOMIC DNA]</scope>
    <source>
        <strain evidence="11 12">J233</strain>
    </source>
</reference>
<evidence type="ECO:0000256" key="5">
    <source>
        <dbReference type="ARBA" id="ARBA00022679"/>
    </source>
</evidence>
<comment type="cofactor">
    <cofactor evidence="1">
        <name>Zn(2+)</name>
        <dbReference type="ChEBI" id="CHEBI:29105"/>
    </cofactor>
</comment>
<evidence type="ECO:0000313" key="12">
    <source>
        <dbReference type="Proteomes" id="UP000032740"/>
    </source>
</evidence>
<dbReference type="PANTHER" id="PTHR39453:SF1">
    <property type="entry name" value="PHOSPHATE PROPANOYLTRANSFERASE"/>
    <property type="match status" value="1"/>
</dbReference>
<name>U4KJP8_ALTPJ</name>
<evidence type="ECO:0000256" key="3">
    <source>
        <dbReference type="ARBA" id="ARBA00012206"/>
    </source>
</evidence>
<gene>
    <name evidence="11" type="primary">pduL</name>
    <name evidence="11" type="ORF">BN85400700</name>
</gene>
<dbReference type="InterPro" id="IPR008300">
    <property type="entry name" value="PTAC"/>
</dbReference>
<dbReference type="HOGENOM" id="CLU_080676_1_0_14"/>
<keyword evidence="6" id="KW-0479">Metal-binding</keyword>
<evidence type="ECO:0000313" key="11">
    <source>
        <dbReference type="EMBL" id="CCV63647.1"/>
    </source>
</evidence>
<comment type="pathway">
    <text evidence="10">Polyol metabolism; 1,2-propanediol degradation.</text>
</comment>
<evidence type="ECO:0000256" key="7">
    <source>
        <dbReference type="ARBA" id="ARBA00022833"/>
    </source>
</evidence>
<keyword evidence="12" id="KW-1185">Reference proteome</keyword>
<dbReference type="EMBL" id="FO681347">
    <property type="protein sequence ID" value="CCV63647.1"/>
    <property type="molecule type" value="Genomic_DNA"/>
</dbReference>
<keyword evidence="5 10" id="KW-0808">Transferase</keyword>
<proteinExistence type="inferred from homology"/>
<evidence type="ECO:0000256" key="9">
    <source>
        <dbReference type="ARBA" id="ARBA00047589"/>
    </source>
</evidence>
<comment type="catalytic activity">
    <reaction evidence="9 10">
        <text>propanoyl-CoA + phosphate = propanoyl phosphate + CoA</text>
        <dbReference type="Rhea" id="RHEA:28046"/>
        <dbReference type="ChEBI" id="CHEBI:43474"/>
        <dbReference type="ChEBI" id="CHEBI:57287"/>
        <dbReference type="ChEBI" id="CHEBI:57392"/>
        <dbReference type="ChEBI" id="CHEBI:58933"/>
        <dbReference type="EC" id="2.3.1.222"/>
    </reaction>
</comment>
<dbReference type="GO" id="GO:0046872">
    <property type="term" value="F:metal ion binding"/>
    <property type="evidence" value="ECO:0007669"/>
    <property type="project" value="UniProtKB-KW"/>
</dbReference>
<evidence type="ECO:0000256" key="6">
    <source>
        <dbReference type="ARBA" id="ARBA00022723"/>
    </source>
</evidence>
<dbReference type="EC" id="2.3.1.222" evidence="3 10"/>
<sequence length="197" mass="21457">MKKIPVGISGRHVHLTQEHLDILFGEKNYKLTEFKALSQPGQYAADEKIDVVSPEGKVLAGVRILGPVRPASQVEISKSDAIRFKFIAPVRSSGDVKGSGKATLVGPKGQVEIEEGVIIADRHIHFSLEDAKEFGVTDRQVVSIKVGGEKPGLLENVLCRVSDKFKLDCHLDTDDGAAFLLTNGDTVELVKKFQIVE</sequence>
<dbReference type="GO" id="GO:0016747">
    <property type="term" value="F:acyltransferase activity, transferring groups other than amino-acyl groups"/>
    <property type="evidence" value="ECO:0007669"/>
    <property type="project" value="InterPro"/>
</dbReference>
<dbReference type="AlphaFoldDB" id="U4KJP8"/>
<dbReference type="NCBIfam" id="NF011652">
    <property type="entry name" value="PRK15070.1"/>
    <property type="match status" value="1"/>
</dbReference>
<protein>
    <recommendedName>
        <fullName evidence="4 10">Phosphate propanoyltransferase</fullName>
        <ecNumber evidence="3 10">2.3.1.222</ecNumber>
    </recommendedName>
</protein>
<keyword evidence="7" id="KW-0862">Zinc</keyword>
<evidence type="ECO:0000256" key="2">
    <source>
        <dbReference type="ARBA" id="ARBA00007342"/>
    </source>
</evidence>
<accession>U4KJP8</accession>
<keyword evidence="8 10" id="KW-0012">Acyltransferase</keyword>
<dbReference type="RefSeq" id="WP_026654039.1">
    <property type="nucleotide sequence ID" value="NC_022538.1"/>
</dbReference>
<evidence type="ECO:0000256" key="10">
    <source>
        <dbReference type="PIRNR" id="PIRNR010130"/>
    </source>
</evidence>
<dbReference type="UniPathway" id="UPA00621"/>
<evidence type="ECO:0000256" key="4">
    <source>
        <dbReference type="ARBA" id="ARBA00020837"/>
    </source>
</evidence>
<dbReference type="Pfam" id="PF06130">
    <property type="entry name" value="PTAC"/>
    <property type="match status" value="1"/>
</dbReference>
<comment type="function">
    <text evidence="10">Involved in 1,2-propanediol (1,2-PD) degradation by catalyzing the conversion of propanoyl-CoA to propanoyl-phosphate.</text>
</comment>
<dbReference type="KEGG" id="apal:BN85400700"/>
<comment type="similarity">
    <text evidence="2 10">Belongs to the PduL family.</text>
</comment>